<comment type="caution">
    <text evidence="2">The sequence shown here is derived from an EMBL/GenBank/DDBJ whole genome shotgun (WGS) entry which is preliminary data.</text>
</comment>
<accession>A0A9D2NU62</accession>
<dbReference type="Proteomes" id="UP000823894">
    <property type="component" value="Unassembled WGS sequence"/>
</dbReference>
<gene>
    <name evidence="2" type="ORF">H9757_02735</name>
</gene>
<organism evidence="2 3">
    <name type="scientific">Candidatus Mediterraneibacter faecigallinarum</name>
    <dbReference type="NCBI Taxonomy" id="2838669"/>
    <lineage>
        <taxon>Bacteria</taxon>
        <taxon>Bacillati</taxon>
        <taxon>Bacillota</taxon>
        <taxon>Clostridia</taxon>
        <taxon>Lachnospirales</taxon>
        <taxon>Lachnospiraceae</taxon>
        <taxon>Mediterraneibacter</taxon>
    </lineage>
</organism>
<evidence type="ECO:0000313" key="3">
    <source>
        <dbReference type="Proteomes" id="UP000823894"/>
    </source>
</evidence>
<dbReference type="Pfam" id="PF13529">
    <property type="entry name" value="Peptidase_C39_2"/>
    <property type="match status" value="1"/>
</dbReference>
<dbReference type="InterPro" id="IPR039564">
    <property type="entry name" value="Peptidase_C39-like"/>
</dbReference>
<sequence length="816" mass="90780">MKRRVIKIGVLVILFAAALVISSLVVNRGTEDEIIDMGSPTLPRISFVVDGKDVNTLFGYVDDMDITAMRDTITPLESDGSLSMNLEADGNKISGIRYEVYSLDGEETYKTGEVTNITADQAMKLELNDALDESVQEAVLKVILTAGEKEISYYTRIERPDEVTASRCLAFAQDFHAKTFDKTTAVAEELSPYLEPGEESDNTTYQTVNIHSDITHIQWGELNPQITGDVQWSIKESNSVYTSLLAKYQVECEDDEGELQDYNVKEFYRVRVSGDTIYLLDYNRDMQRIFNGNRKVFDEDGIQFGIASDDIQYVTNKDDTITAFVQERDLWLYNRETNELSQVFSFANREGRDERSRNDQHAVRIISMDDSGNLAFAVYGYMNCGEHEGQVGVGIYYFNIDSNAIEEKAFIPSTKSFAIAEDELGKMVYYNHSQERVYVLASGTLYQVDLAEDEQTVLAENLEEGQYAVSDDGHLMAYQTDGTLYTAAALKVMNLQSGDEYTIEAADGQAVRPLGFVNSDFIYGKINPADAGITASGEETTPMYELEIRNSDNEVVTSYSFVDSGMYTTDILIEDNLVTLNRVVKNGNVYNAAMQEFITNNEERNDSTISLETYTTDRMQTQMRLTFGEGLENDEPAVLRPNQLVSGEPLTITISGDNDSVKYYVYGMGELEGIYDRAGYAIQRAQQVSGVVISSDQAYVWETGNRDLAYSTDAAAFAVQEGETSLAACERYMEQYDAQRVDLTGCTLEQVLYVINKGCPVIALTDASHAILLTGYTRTDITYIDPASGGAYTVGVGDMESMVSGSGNTFIGYIPN</sequence>
<evidence type="ECO:0000259" key="1">
    <source>
        <dbReference type="Pfam" id="PF13529"/>
    </source>
</evidence>
<proteinExistence type="predicted"/>
<feature type="domain" description="Peptidase C39-like" evidence="1">
    <location>
        <begin position="726"/>
        <end position="787"/>
    </location>
</feature>
<name>A0A9D2NU62_9FIRM</name>
<reference evidence="2" key="1">
    <citation type="journal article" date="2021" name="PeerJ">
        <title>Extensive microbial diversity within the chicken gut microbiome revealed by metagenomics and culture.</title>
        <authorList>
            <person name="Gilroy R."/>
            <person name="Ravi A."/>
            <person name="Getino M."/>
            <person name="Pursley I."/>
            <person name="Horton D.L."/>
            <person name="Alikhan N.F."/>
            <person name="Baker D."/>
            <person name="Gharbi K."/>
            <person name="Hall N."/>
            <person name="Watson M."/>
            <person name="Adriaenssens E.M."/>
            <person name="Foster-Nyarko E."/>
            <person name="Jarju S."/>
            <person name="Secka A."/>
            <person name="Antonio M."/>
            <person name="Oren A."/>
            <person name="Chaudhuri R.R."/>
            <person name="La Ragione R."/>
            <person name="Hildebrand F."/>
            <person name="Pallen M.J."/>
        </authorList>
    </citation>
    <scope>NUCLEOTIDE SEQUENCE</scope>
    <source>
        <strain evidence="2">ChiGjej1B1-1692</strain>
    </source>
</reference>
<protein>
    <submittedName>
        <fullName evidence="2">C39 family peptidase</fullName>
    </submittedName>
</protein>
<dbReference type="SUPFAM" id="SSF63825">
    <property type="entry name" value="YWTD domain"/>
    <property type="match status" value="1"/>
</dbReference>
<dbReference type="AlphaFoldDB" id="A0A9D2NU62"/>
<dbReference type="Gene3D" id="3.90.70.10">
    <property type="entry name" value="Cysteine proteinases"/>
    <property type="match status" value="1"/>
</dbReference>
<evidence type="ECO:0000313" key="2">
    <source>
        <dbReference type="EMBL" id="HJC37969.1"/>
    </source>
</evidence>
<reference evidence="2" key="2">
    <citation type="submission" date="2021-04" db="EMBL/GenBank/DDBJ databases">
        <authorList>
            <person name="Gilroy R."/>
        </authorList>
    </citation>
    <scope>NUCLEOTIDE SEQUENCE</scope>
    <source>
        <strain evidence="2">ChiGjej1B1-1692</strain>
    </source>
</reference>
<dbReference type="EMBL" id="DWWK01000034">
    <property type="protein sequence ID" value="HJC37969.1"/>
    <property type="molecule type" value="Genomic_DNA"/>
</dbReference>